<dbReference type="Proteomes" id="UP000310108">
    <property type="component" value="Unassembled WGS sequence"/>
</dbReference>
<accession>A0A4U6XU43</accession>
<reference evidence="1 2" key="1">
    <citation type="journal article" date="2019" name="PLoS ONE">
        <title>Comparative genome analysis indicates high evolutionary potential of pathogenicity genes in Colletotrichum tanaceti.</title>
        <authorList>
            <person name="Lelwala R.V."/>
            <person name="Korhonen P.K."/>
            <person name="Young N.D."/>
            <person name="Scott J.B."/>
            <person name="Ades P.A."/>
            <person name="Gasser R.B."/>
            <person name="Taylor P.W.J."/>
        </authorList>
    </citation>
    <scope>NUCLEOTIDE SEQUENCE [LARGE SCALE GENOMIC DNA]</scope>
    <source>
        <strain evidence="1">BRIP57314</strain>
    </source>
</reference>
<protein>
    <submittedName>
        <fullName evidence="1">Uncharacterized protein</fullName>
    </submittedName>
</protein>
<comment type="caution">
    <text evidence="1">The sequence shown here is derived from an EMBL/GenBank/DDBJ whole genome shotgun (WGS) entry which is preliminary data.</text>
</comment>
<sequence length="79" mass="8546">MPESESRAIRRPPVKIELALPPLYQGKGSYTQSPKGARDVQFALPGSRSKPVEVLQIDSAAVPQPFVDPAVFKKWGGAT</sequence>
<dbReference type="EMBL" id="PJEX01000008">
    <property type="protein sequence ID" value="TKW59480.1"/>
    <property type="molecule type" value="Genomic_DNA"/>
</dbReference>
<name>A0A4U6XU43_9PEZI</name>
<dbReference type="OrthoDB" id="3513895at2759"/>
<evidence type="ECO:0000313" key="2">
    <source>
        <dbReference type="Proteomes" id="UP000310108"/>
    </source>
</evidence>
<dbReference type="AlphaFoldDB" id="A0A4U6XU43"/>
<keyword evidence="2" id="KW-1185">Reference proteome</keyword>
<organism evidence="1 2">
    <name type="scientific">Colletotrichum tanaceti</name>
    <dbReference type="NCBI Taxonomy" id="1306861"/>
    <lineage>
        <taxon>Eukaryota</taxon>
        <taxon>Fungi</taxon>
        <taxon>Dikarya</taxon>
        <taxon>Ascomycota</taxon>
        <taxon>Pezizomycotina</taxon>
        <taxon>Sordariomycetes</taxon>
        <taxon>Hypocreomycetidae</taxon>
        <taxon>Glomerellales</taxon>
        <taxon>Glomerellaceae</taxon>
        <taxon>Colletotrichum</taxon>
        <taxon>Colletotrichum destructivum species complex</taxon>
    </lineage>
</organism>
<evidence type="ECO:0000313" key="1">
    <source>
        <dbReference type="EMBL" id="TKW59480.1"/>
    </source>
</evidence>
<proteinExistence type="predicted"/>
<gene>
    <name evidence="1" type="ORF">CTA1_4210</name>
</gene>